<dbReference type="AlphaFoldDB" id="A0A840MWJ0"/>
<name>A0A840MWJ0_9BRAD</name>
<evidence type="ECO:0000313" key="1">
    <source>
        <dbReference type="EMBL" id="MBB5051120.1"/>
    </source>
</evidence>
<dbReference type="EMBL" id="JACHIJ010000002">
    <property type="protein sequence ID" value="MBB5051120.1"/>
    <property type="molecule type" value="Genomic_DNA"/>
</dbReference>
<keyword evidence="1" id="KW-0808">Transferase</keyword>
<reference evidence="1 2" key="1">
    <citation type="submission" date="2020-08" db="EMBL/GenBank/DDBJ databases">
        <title>Genomic Encyclopedia of Type Strains, Phase IV (KMG-IV): sequencing the most valuable type-strain genomes for metagenomic binning, comparative biology and taxonomic classification.</title>
        <authorList>
            <person name="Goeker M."/>
        </authorList>
    </citation>
    <scope>NUCLEOTIDE SEQUENCE [LARGE SCALE GENOMIC DNA]</scope>
    <source>
        <strain evidence="1 2">DSM 17498</strain>
    </source>
</reference>
<dbReference type="RefSeq" id="WP_210311935.1">
    <property type="nucleotide sequence ID" value="NZ_JACHIJ010000002.1"/>
</dbReference>
<dbReference type="Gene3D" id="3.40.630.30">
    <property type="match status" value="1"/>
</dbReference>
<organism evidence="1 2">
    <name type="scientific">Afipia massiliensis</name>
    <dbReference type="NCBI Taxonomy" id="211460"/>
    <lineage>
        <taxon>Bacteria</taxon>
        <taxon>Pseudomonadati</taxon>
        <taxon>Pseudomonadota</taxon>
        <taxon>Alphaproteobacteria</taxon>
        <taxon>Hyphomicrobiales</taxon>
        <taxon>Nitrobacteraceae</taxon>
        <taxon>Afipia</taxon>
    </lineage>
</organism>
<dbReference type="SUPFAM" id="SSF55729">
    <property type="entry name" value="Acyl-CoA N-acyltransferases (Nat)"/>
    <property type="match status" value="1"/>
</dbReference>
<dbReference type="InterPro" id="IPR016181">
    <property type="entry name" value="Acyl_CoA_acyltransferase"/>
</dbReference>
<proteinExistence type="predicted"/>
<protein>
    <submittedName>
        <fullName evidence="1">RimJ/RimL family protein N-acetyltransferase</fullName>
    </submittedName>
</protein>
<evidence type="ECO:0000313" key="2">
    <source>
        <dbReference type="Proteomes" id="UP000521227"/>
    </source>
</evidence>
<accession>A0A840MWJ0</accession>
<comment type="caution">
    <text evidence="1">The sequence shown here is derived from an EMBL/GenBank/DDBJ whole genome shotgun (WGS) entry which is preliminary data.</text>
</comment>
<dbReference type="Proteomes" id="UP000521227">
    <property type="component" value="Unassembled WGS sequence"/>
</dbReference>
<gene>
    <name evidence="1" type="ORF">HNQ36_001074</name>
</gene>
<dbReference type="GO" id="GO:0016740">
    <property type="term" value="F:transferase activity"/>
    <property type="evidence" value="ECO:0007669"/>
    <property type="project" value="UniProtKB-KW"/>
</dbReference>
<sequence>MIGVKFSDPQKSPEFNEAVGEFVSNVIYGEGGHFSSFCSLAVLDGGDLIAGVLYHHFSRRDGVMEMSAASIDKRWLTRPVLKAMFTVPFELFGCQLAVLRVSEHNAPMLRIAKAYGFKEYVIPRLRGRSEAEHILTLADDDWRANRFDRGRS</sequence>